<dbReference type="KEGG" id="gog:C1280_29065"/>
<accession>A0A2Z3HCD6</accession>
<dbReference type="EMBL" id="CP025958">
    <property type="protein sequence ID" value="AWM40635.1"/>
    <property type="molecule type" value="Genomic_DNA"/>
</dbReference>
<protein>
    <submittedName>
        <fullName evidence="1">Uncharacterized protein</fullName>
    </submittedName>
</protein>
<dbReference type="RefSeq" id="WP_010048833.1">
    <property type="nucleotide sequence ID" value="NZ_CP025958.1"/>
</dbReference>
<dbReference type="SUPFAM" id="SSF48452">
    <property type="entry name" value="TPR-like"/>
    <property type="match status" value="1"/>
</dbReference>
<keyword evidence="2" id="KW-1185">Reference proteome</keyword>
<gene>
    <name evidence="1" type="ORF">C1280_29065</name>
</gene>
<organism evidence="1 2">
    <name type="scientific">Gemmata obscuriglobus</name>
    <dbReference type="NCBI Taxonomy" id="114"/>
    <lineage>
        <taxon>Bacteria</taxon>
        <taxon>Pseudomonadati</taxon>
        <taxon>Planctomycetota</taxon>
        <taxon>Planctomycetia</taxon>
        <taxon>Gemmatales</taxon>
        <taxon>Gemmataceae</taxon>
        <taxon>Gemmata</taxon>
    </lineage>
</organism>
<dbReference type="OrthoDB" id="9554575at2"/>
<evidence type="ECO:0000313" key="1">
    <source>
        <dbReference type="EMBL" id="AWM40635.1"/>
    </source>
</evidence>
<dbReference type="InterPro" id="IPR011990">
    <property type="entry name" value="TPR-like_helical_dom_sf"/>
</dbReference>
<dbReference type="Gene3D" id="1.25.40.10">
    <property type="entry name" value="Tetratricopeptide repeat domain"/>
    <property type="match status" value="1"/>
</dbReference>
<dbReference type="AlphaFoldDB" id="A0A2Z3HCD6"/>
<proteinExistence type="predicted"/>
<dbReference type="Proteomes" id="UP000245802">
    <property type="component" value="Chromosome"/>
</dbReference>
<evidence type="ECO:0000313" key="2">
    <source>
        <dbReference type="Proteomes" id="UP000245802"/>
    </source>
</evidence>
<reference evidence="1 2" key="1">
    <citation type="submission" date="2018-01" db="EMBL/GenBank/DDBJ databases">
        <title>G. obscuriglobus.</title>
        <authorList>
            <person name="Franke J."/>
            <person name="Blomberg W."/>
            <person name="Selmecki A."/>
        </authorList>
    </citation>
    <scope>NUCLEOTIDE SEQUENCE [LARGE SCALE GENOMIC DNA]</scope>
    <source>
        <strain evidence="1 2">DSM 5831</strain>
    </source>
</reference>
<name>A0A2Z3HCD6_9BACT</name>
<sequence length="227" mass="25031">MIRLLVCGAAVAAVAVLGRGEEPKPARFDYTVREDMFKALGGDDKALARGLKACDDALAKNPKHAEALVWRGVGTMREATKHFQNKDNGKGLNSWLQALREMDEAVKLEPKNLGVRIPRGVVYITASRQAPESQQKRLLAAAKEDMEFVLSQYPGEALKKVSDHRRGELLFALAEIARRTGDEETATKHLKQLSELTPDSRWGKDAKTWLADPKVKTRSCVGCHGGE</sequence>